<gene>
    <name evidence="1" type="ORF">ACOLOM_LOCUS7710</name>
</gene>
<comment type="caution">
    <text evidence="1">The sequence shown here is derived from an EMBL/GenBank/DDBJ whole genome shotgun (WGS) entry which is preliminary data.</text>
</comment>
<feature type="non-terminal residue" evidence="1">
    <location>
        <position position="1"/>
    </location>
</feature>
<reference evidence="1" key="1">
    <citation type="submission" date="2021-06" db="EMBL/GenBank/DDBJ databases">
        <authorList>
            <person name="Kallberg Y."/>
            <person name="Tangrot J."/>
            <person name="Rosling A."/>
        </authorList>
    </citation>
    <scope>NUCLEOTIDE SEQUENCE</scope>
    <source>
        <strain evidence="1">CL356</strain>
    </source>
</reference>
<accession>A0ACA9NCH4</accession>
<organism evidence="1 2">
    <name type="scientific">Acaulospora colombiana</name>
    <dbReference type="NCBI Taxonomy" id="27376"/>
    <lineage>
        <taxon>Eukaryota</taxon>
        <taxon>Fungi</taxon>
        <taxon>Fungi incertae sedis</taxon>
        <taxon>Mucoromycota</taxon>
        <taxon>Glomeromycotina</taxon>
        <taxon>Glomeromycetes</taxon>
        <taxon>Diversisporales</taxon>
        <taxon>Acaulosporaceae</taxon>
        <taxon>Acaulospora</taxon>
    </lineage>
</organism>
<name>A0ACA9NCH4_9GLOM</name>
<sequence length="657" mass="73860">ETSVFSGTQDIDMNDTDLLPVSVATFVLLSHETEIRDRYSKRAKAIIAEYPLKKQPVFIEADLRRAYASTSNFGHIVVPESGTNYHYTADGPKIKSLLSRITGQATFPNVVIGGKSIGGSDRMSILHESVFYRLVHISGDRIELWLDQNRNSGAMSLKPAGEAGRCRKWGLARTLGEYVSPPALGKDAMDHLLPSKWEDTIFIVLDIGVFNFPSLLEHGYKLHPLTNEARKSDEAGNLPPASQQALIIKTPPEPWRPFFDPNPSALPPRASSKADYGPNGSRRHDDHGGGPARPQSLLAPPKLFSGSCKCSSGNSNKWLGIESTLMNVLGTVLGFVISYRSSASFDRYNEGRRYWSQVVYNVRMFARTVWLHVPDGPLDGKTLHPARTEEEYRARNHVEKKTVLNLLEGFAVSLKHYLRGEEGVHYEDLFPLVRFLPAYRPRVDVEIEWPSKRRKGKPRTRVMSPPREHLTVPTSDNRARTPSIEITPSQDEKHSTPMRKGTTIVDEEAQTIHIAPSRNPPPFHIFDIWPFYLCIRSIQKRGRRLKGKRALRDRAQNRDKDTKDGVENVPLEITLYLSRYIASLQQRGLDGLTGGQMMGALSQLVDALTGLERILSTPYSVHLWTVTLVWLVVLVSPEPIWHLLDHKLTILNSLSKS</sequence>
<dbReference type="Proteomes" id="UP000789525">
    <property type="component" value="Unassembled WGS sequence"/>
</dbReference>
<dbReference type="EMBL" id="CAJVPT010018319">
    <property type="protein sequence ID" value="CAG8633369.1"/>
    <property type="molecule type" value="Genomic_DNA"/>
</dbReference>
<evidence type="ECO:0000313" key="2">
    <source>
        <dbReference type="Proteomes" id="UP000789525"/>
    </source>
</evidence>
<protein>
    <submittedName>
        <fullName evidence="1">4337_t:CDS:1</fullName>
    </submittedName>
</protein>
<keyword evidence="2" id="KW-1185">Reference proteome</keyword>
<evidence type="ECO:0000313" key="1">
    <source>
        <dbReference type="EMBL" id="CAG8633369.1"/>
    </source>
</evidence>
<proteinExistence type="predicted"/>